<protein>
    <submittedName>
        <fullName evidence="2">Uncharacterized protein</fullName>
    </submittedName>
</protein>
<gene>
    <name evidence="2" type="ORF">BG011_008279</name>
</gene>
<feature type="chain" id="PRO_5040337957" evidence="1">
    <location>
        <begin position="20"/>
        <end position="124"/>
    </location>
</feature>
<evidence type="ECO:0000313" key="2">
    <source>
        <dbReference type="EMBL" id="KAG0250509.1"/>
    </source>
</evidence>
<feature type="signal peptide" evidence="1">
    <location>
        <begin position="1"/>
        <end position="19"/>
    </location>
</feature>
<organism evidence="2 3">
    <name type="scientific">Mortierella polycephala</name>
    <dbReference type="NCBI Taxonomy" id="41804"/>
    <lineage>
        <taxon>Eukaryota</taxon>
        <taxon>Fungi</taxon>
        <taxon>Fungi incertae sedis</taxon>
        <taxon>Mucoromycota</taxon>
        <taxon>Mortierellomycotina</taxon>
        <taxon>Mortierellomycetes</taxon>
        <taxon>Mortierellales</taxon>
        <taxon>Mortierellaceae</taxon>
        <taxon>Mortierella</taxon>
    </lineage>
</organism>
<accession>A0A9P6TXQ6</accession>
<dbReference type="Proteomes" id="UP000726737">
    <property type="component" value="Unassembled WGS sequence"/>
</dbReference>
<sequence length="124" mass="13417">MPGHLIFILGLAAVELCFGNDNDDMALLGVQRCSVSSRRRIDRASCDLPLGHEVVEGSFELKPCVAEEHGSIGAHVDKGDRIAVYWEDEQGASIHRPDEHGRALKAAAIEQTGSDQFESCGSLE</sequence>
<keyword evidence="1" id="KW-0732">Signal</keyword>
<dbReference type="AlphaFoldDB" id="A0A9P6TXQ6"/>
<evidence type="ECO:0000256" key="1">
    <source>
        <dbReference type="SAM" id="SignalP"/>
    </source>
</evidence>
<comment type="caution">
    <text evidence="2">The sequence shown here is derived from an EMBL/GenBank/DDBJ whole genome shotgun (WGS) entry which is preliminary data.</text>
</comment>
<reference evidence="2" key="1">
    <citation type="journal article" date="2020" name="Fungal Divers.">
        <title>Resolving the Mortierellaceae phylogeny through synthesis of multi-gene phylogenetics and phylogenomics.</title>
        <authorList>
            <person name="Vandepol N."/>
            <person name="Liber J."/>
            <person name="Desiro A."/>
            <person name="Na H."/>
            <person name="Kennedy M."/>
            <person name="Barry K."/>
            <person name="Grigoriev I.V."/>
            <person name="Miller A.N."/>
            <person name="O'Donnell K."/>
            <person name="Stajich J.E."/>
            <person name="Bonito G."/>
        </authorList>
    </citation>
    <scope>NUCLEOTIDE SEQUENCE</scope>
    <source>
        <strain evidence="2">KOD948</strain>
    </source>
</reference>
<keyword evidence="3" id="KW-1185">Reference proteome</keyword>
<proteinExistence type="predicted"/>
<name>A0A9P6TXQ6_9FUNG</name>
<dbReference type="EMBL" id="JAAAJA010000677">
    <property type="protein sequence ID" value="KAG0250509.1"/>
    <property type="molecule type" value="Genomic_DNA"/>
</dbReference>
<evidence type="ECO:0000313" key="3">
    <source>
        <dbReference type="Proteomes" id="UP000726737"/>
    </source>
</evidence>